<comment type="caution">
    <text evidence="4">The sequence shown here is derived from an EMBL/GenBank/DDBJ whole genome shotgun (WGS) entry which is preliminary data.</text>
</comment>
<dbReference type="GO" id="GO:1990234">
    <property type="term" value="C:transferase complex"/>
    <property type="evidence" value="ECO:0007669"/>
    <property type="project" value="UniProtKB-ARBA"/>
</dbReference>
<sequence length="148" mass="17045">MNNISVIGGNGYTICSGSYDKTIRIWDIETTKQLNIFKRHEHWIRSVKYGSNELLNTILSGSYDKSVRLWDIRSSEQIQVFNGHTNTVYVAEYSSFSELYVIKGDSGIMCLKFLQLKKNEKKRKFNDDIGCGINLCYGSCRGFIYIWG</sequence>
<dbReference type="PRINTS" id="PR00320">
    <property type="entry name" value="GPROTEINBRPT"/>
</dbReference>
<feature type="repeat" description="WD" evidence="3">
    <location>
        <begin position="10"/>
        <end position="36"/>
    </location>
</feature>
<dbReference type="OrthoDB" id="10248252at2759"/>
<proteinExistence type="predicted"/>
<dbReference type="SUPFAM" id="SSF50978">
    <property type="entry name" value="WD40 repeat-like"/>
    <property type="match status" value="1"/>
</dbReference>
<keyword evidence="1 3" id="KW-0853">WD repeat</keyword>
<dbReference type="PANTHER" id="PTHR22847:SF637">
    <property type="entry name" value="WD REPEAT DOMAIN 5B"/>
    <property type="match status" value="1"/>
</dbReference>
<feature type="repeat" description="WD" evidence="3">
    <location>
        <begin position="37"/>
        <end position="80"/>
    </location>
</feature>
<dbReference type="AlphaFoldDB" id="X6N793"/>
<dbReference type="InterPro" id="IPR001680">
    <property type="entry name" value="WD40_rpt"/>
</dbReference>
<dbReference type="PANTHER" id="PTHR22847">
    <property type="entry name" value="WD40 REPEAT PROTEIN"/>
    <property type="match status" value="1"/>
</dbReference>
<evidence type="ECO:0000256" key="3">
    <source>
        <dbReference type="PROSITE-ProRule" id="PRU00221"/>
    </source>
</evidence>
<dbReference type="InterPro" id="IPR019775">
    <property type="entry name" value="WD40_repeat_CS"/>
</dbReference>
<dbReference type="InterPro" id="IPR020472">
    <property type="entry name" value="WD40_PAC1"/>
</dbReference>
<organism evidence="4 5">
    <name type="scientific">Reticulomyxa filosa</name>
    <dbReference type="NCBI Taxonomy" id="46433"/>
    <lineage>
        <taxon>Eukaryota</taxon>
        <taxon>Sar</taxon>
        <taxon>Rhizaria</taxon>
        <taxon>Retaria</taxon>
        <taxon>Foraminifera</taxon>
        <taxon>Monothalamids</taxon>
        <taxon>Reticulomyxidae</taxon>
        <taxon>Reticulomyxa</taxon>
    </lineage>
</organism>
<keyword evidence="2" id="KW-0677">Repeat</keyword>
<evidence type="ECO:0000256" key="2">
    <source>
        <dbReference type="ARBA" id="ARBA00022737"/>
    </source>
</evidence>
<dbReference type="InterPro" id="IPR036322">
    <property type="entry name" value="WD40_repeat_dom_sf"/>
</dbReference>
<evidence type="ECO:0000256" key="1">
    <source>
        <dbReference type="ARBA" id="ARBA00022574"/>
    </source>
</evidence>
<dbReference type="EMBL" id="ASPP01010982">
    <property type="protein sequence ID" value="ETO22160.1"/>
    <property type="molecule type" value="Genomic_DNA"/>
</dbReference>
<gene>
    <name evidence="4" type="ORF">RFI_15039</name>
</gene>
<dbReference type="Pfam" id="PF00400">
    <property type="entry name" value="WD40"/>
    <property type="match status" value="2"/>
</dbReference>
<name>X6N793_RETFI</name>
<keyword evidence="5" id="KW-1185">Reference proteome</keyword>
<dbReference type="Gene3D" id="2.130.10.10">
    <property type="entry name" value="YVTN repeat-like/Quinoprotein amine dehydrogenase"/>
    <property type="match status" value="1"/>
</dbReference>
<evidence type="ECO:0000313" key="5">
    <source>
        <dbReference type="Proteomes" id="UP000023152"/>
    </source>
</evidence>
<protein>
    <submittedName>
        <fullName evidence="4">Uncharacterized protein</fullName>
    </submittedName>
</protein>
<evidence type="ECO:0000313" key="4">
    <source>
        <dbReference type="EMBL" id="ETO22160.1"/>
    </source>
</evidence>
<dbReference type="PROSITE" id="PS00678">
    <property type="entry name" value="WD_REPEATS_1"/>
    <property type="match status" value="2"/>
</dbReference>
<dbReference type="PROSITE" id="PS50082">
    <property type="entry name" value="WD_REPEATS_2"/>
    <property type="match status" value="2"/>
</dbReference>
<dbReference type="InterPro" id="IPR015943">
    <property type="entry name" value="WD40/YVTN_repeat-like_dom_sf"/>
</dbReference>
<accession>X6N793</accession>
<dbReference type="PROSITE" id="PS50294">
    <property type="entry name" value="WD_REPEATS_REGION"/>
    <property type="match status" value="1"/>
</dbReference>
<dbReference type="SMART" id="SM00320">
    <property type="entry name" value="WD40"/>
    <property type="match status" value="2"/>
</dbReference>
<dbReference type="Proteomes" id="UP000023152">
    <property type="component" value="Unassembled WGS sequence"/>
</dbReference>
<reference evidence="4 5" key="1">
    <citation type="journal article" date="2013" name="Curr. Biol.">
        <title>The Genome of the Foraminiferan Reticulomyxa filosa.</title>
        <authorList>
            <person name="Glockner G."/>
            <person name="Hulsmann N."/>
            <person name="Schleicher M."/>
            <person name="Noegel A.A."/>
            <person name="Eichinger L."/>
            <person name="Gallinger C."/>
            <person name="Pawlowski J."/>
            <person name="Sierra R."/>
            <person name="Euteneuer U."/>
            <person name="Pillet L."/>
            <person name="Moustafa A."/>
            <person name="Platzer M."/>
            <person name="Groth M."/>
            <person name="Szafranski K."/>
            <person name="Schliwa M."/>
        </authorList>
    </citation>
    <scope>NUCLEOTIDE SEQUENCE [LARGE SCALE GENOMIC DNA]</scope>
</reference>